<evidence type="ECO:0000256" key="3">
    <source>
        <dbReference type="ARBA" id="ARBA00022692"/>
    </source>
</evidence>
<evidence type="ECO:0000256" key="6">
    <source>
        <dbReference type="ARBA" id="ARBA00022837"/>
    </source>
</evidence>
<feature type="domain" description="Cadherin" evidence="15">
    <location>
        <begin position="464"/>
        <end position="570"/>
    </location>
</feature>
<feature type="domain" description="Cadherin" evidence="15">
    <location>
        <begin position="355"/>
        <end position="461"/>
    </location>
</feature>
<evidence type="ECO:0000256" key="14">
    <source>
        <dbReference type="SAM" id="SignalP"/>
    </source>
</evidence>
<keyword evidence="8 13" id="KW-1133">Transmembrane helix</keyword>
<accession>A0AAD9KDG6</accession>
<evidence type="ECO:0000313" key="17">
    <source>
        <dbReference type="Proteomes" id="UP001208570"/>
    </source>
</evidence>
<comment type="caution">
    <text evidence="16">The sequence shown here is derived from an EMBL/GenBank/DDBJ whole genome shotgun (WGS) entry which is preliminary data.</text>
</comment>
<feature type="domain" description="Cadherin" evidence="15">
    <location>
        <begin position="133"/>
        <end position="242"/>
    </location>
</feature>
<name>A0AAD9KDG6_9ANNE</name>
<evidence type="ECO:0000256" key="10">
    <source>
        <dbReference type="ARBA" id="ARBA00023180"/>
    </source>
</evidence>
<evidence type="ECO:0000256" key="1">
    <source>
        <dbReference type="ARBA" id="ARBA00004251"/>
    </source>
</evidence>
<feature type="domain" description="Cadherin" evidence="15">
    <location>
        <begin position="20"/>
        <end position="132"/>
    </location>
</feature>
<evidence type="ECO:0000256" key="5">
    <source>
        <dbReference type="ARBA" id="ARBA00022737"/>
    </source>
</evidence>
<keyword evidence="9 13" id="KW-0472">Membrane</keyword>
<dbReference type="FunFam" id="2.60.40.60:FF:000092">
    <property type="entry name" value="Protocadherin 8"/>
    <property type="match status" value="2"/>
</dbReference>
<dbReference type="CDD" id="cd11304">
    <property type="entry name" value="Cadherin_repeat"/>
    <property type="match status" value="7"/>
</dbReference>
<dbReference type="PANTHER" id="PTHR24025:SF31">
    <property type="entry name" value="NEURAL-CADHERIN"/>
    <property type="match status" value="1"/>
</dbReference>
<evidence type="ECO:0000256" key="7">
    <source>
        <dbReference type="ARBA" id="ARBA00022889"/>
    </source>
</evidence>
<dbReference type="EMBL" id="JAODUP010000012">
    <property type="protein sequence ID" value="KAK2169169.1"/>
    <property type="molecule type" value="Genomic_DNA"/>
</dbReference>
<dbReference type="InterPro" id="IPR050971">
    <property type="entry name" value="Cadherin-domain_protein"/>
</dbReference>
<evidence type="ECO:0000256" key="8">
    <source>
        <dbReference type="ARBA" id="ARBA00022989"/>
    </source>
</evidence>
<keyword evidence="10" id="KW-0325">Glycoprotein</keyword>
<dbReference type="PROSITE" id="PS00232">
    <property type="entry name" value="CADHERIN_1"/>
    <property type="match status" value="3"/>
</dbReference>
<dbReference type="InterPro" id="IPR020894">
    <property type="entry name" value="Cadherin_CS"/>
</dbReference>
<dbReference type="Pfam" id="PF08266">
    <property type="entry name" value="Cadherin_2"/>
    <property type="match status" value="1"/>
</dbReference>
<feature type="domain" description="Cadherin" evidence="15">
    <location>
        <begin position="571"/>
        <end position="675"/>
    </location>
</feature>
<evidence type="ECO:0000259" key="15">
    <source>
        <dbReference type="PROSITE" id="PS50268"/>
    </source>
</evidence>
<keyword evidence="2" id="KW-1003">Cell membrane</keyword>
<dbReference type="FunFam" id="2.60.40.60:FF:000004">
    <property type="entry name" value="Protocadherin 1 gamma 2"/>
    <property type="match status" value="1"/>
</dbReference>
<feature type="region of interest" description="Disordered" evidence="12">
    <location>
        <begin position="843"/>
        <end position="876"/>
    </location>
</feature>
<keyword evidence="6 11" id="KW-0106">Calcium</keyword>
<dbReference type="PROSITE" id="PS50268">
    <property type="entry name" value="CADHERIN_2"/>
    <property type="match status" value="7"/>
</dbReference>
<dbReference type="Proteomes" id="UP001208570">
    <property type="component" value="Unassembled WGS sequence"/>
</dbReference>
<evidence type="ECO:0000256" key="9">
    <source>
        <dbReference type="ARBA" id="ARBA00023136"/>
    </source>
</evidence>
<dbReference type="SUPFAM" id="SSF49313">
    <property type="entry name" value="Cadherin-like"/>
    <property type="match status" value="6"/>
</dbReference>
<feature type="chain" id="PRO_5041955967" description="Cadherin domain-containing protein" evidence="14">
    <location>
        <begin position="19"/>
        <end position="905"/>
    </location>
</feature>
<reference evidence="16" key="1">
    <citation type="journal article" date="2023" name="Mol. Biol. Evol.">
        <title>Third-Generation Sequencing Reveals the Adaptive Role of the Epigenome in Three Deep-Sea Polychaetes.</title>
        <authorList>
            <person name="Perez M."/>
            <person name="Aroh O."/>
            <person name="Sun Y."/>
            <person name="Lan Y."/>
            <person name="Juniper S.K."/>
            <person name="Young C.R."/>
            <person name="Angers B."/>
            <person name="Qian P.Y."/>
        </authorList>
    </citation>
    <scope>NUCLEOTIDE SEQUENCE</scope>
    <source>
        <strain evidence="16">P08H-3</strain>
    </source>
</reference>
<evidence type="ECO:0000256" key="11">
    <source>
        <dbReference type="PROSITE-ProRule" id="PRU00043"/>
    </source>
</evidence>
<dbReference type="PRINTS" id="PR00205">
    <property type="entry name" value="CADHERIN"/>
</dbReference>
<comment type="subcellular location">
    <subcellularLocation>
        <location evidence="1">Cell membrane</location>
        <topology evidence="1">Single-pass type I membrane protein</topology>
    </subcellularLocation>
</comment>
<dbReference type="FunFam" id="2.60.40.60:FF:000002">
    <property type="entry name" value="Protocadherin alpha 2"/>
    <property type="match status" value="1"/>
</dbReference>
<evidence type="ECO:0000313" key="16">
    <source>
        <dbReference type="EMBL" id="KAK2169169.1"/>
    </source>
</evidence>
<dbReference type="InterPro" id="IPR015919">
    <property type="entry name" value="Cadherin-like_sf"/>
</dbReference>
<keyword evidence="5" id="KW-0677">Repeat</keyword>
<organism evidence="16 17">
    <name type="scientific">Paralvinella palmiformis</name>
    <dbReference type="NCBI Taxonomy" id="53620"/>
    <lineage>
        <taxon>Eukaryota</taxon>
        <taxon>Metazoa</taxon>
        <taxon>Spiralia</taxon>
        <taxon>Lophotrochozoa</taxon>
        <taxon>Annelida</taxon>
        <taxon>Polychaeta</taxon>
        <taxon>Sedentaria</taxon>
        <taxon>Canalipalpata</taxon>
        <taxon>Terebellida</taxon>
        <taxon>Terebelliformia</taxon>
        <taxon>Alvinellidae</taxon>
        <taxon>Paralvinella</taxon>
    </lineage>
</organism>
<dbReference type="GO" id="GO:0007156">
    <property type="term" value="P:homophilic cell adhesion via plasma membrane adhesion molecules"/>
    <property type="evidence" value="ECO:0007669"/>
    <property type="project" value="InterPro"/>
</dbReference>
<dbReference type="GO" id="GO:0005886">
    <property type="term" value="C:plasma membrane"/>
    <property type="evidence" value="ECO:0007669"/>
    <property type="project" value="UniProtKB-SubCell"/>
</dbReference>
<dbReference type="FunFam" id="2.60.40.60:FF:000020">
    <property type="entry name" value="Dachsous cadherin-related 1b"/>
    <property type="match status" value="1"/>
</dbReference>
<evidence type="ECO:0000256" key="4">
    <source>
        <dbReference type="ARBA" id="ARBA00022729"/>
    </source>
</evidence>
<keyword evidence="3 13" id="KW-0812">Transmembrane</keyword>
<dbReference type="InterPro" id="IPR013164">
    <property type="entry name" value="Cadherin_N"/>
</dbReference>
<dbReference type="Gene3D" id="2.60.40.60">
    <property type="entry name" value="Cadherins"/>
    <property type="match status" value="7"/>
</dbReference>
<sequence>MSFALILLLGLIRLGTSAEEQNTLYFRISEEQPSRSHVGDVLQAAKLADQYSPDVLPRLRFRFRGPDPLFEITETTGEIRTRRVIDREQIADCMYSASCVINQEVMITPYAYFKIIPIQIQIDDINDHAPEFPQPRITLDISESVSRNTTFSIPNAEDPDSGVYGVSRYELITPTDMFGIRVTALPDGSKDLSIIVLKQLDRERENFYSVEIRATDGAKPPKSGTLTVDISVVDFNDNNPVFDKELYEAQIYENLEINTPVVQVHAKDKDEGINGMIVYAFEAHTQANFGSFFGLHNGSGLIYVKGNIDYETHKSFHLTVVAHDLGQNSLPDYAKVNIDIMDLNDNAPEISVNTFTESRYARVPENVAPGHTVAYVGVSDPDSGRGGNVTCVIDNNNFRIQLRLNSGTTGYEIVSAREFDREDEEDYLVVIRCQDHGSPPQTSSVRISIRVTDVNDNAPYFRPNSTLFAVSVNENNNIGDTIIKMNTTDRDVMQNSAIRYYLKPLGDTPENAVAIDLITGVVTAKIEFDFETRKFYQYTVIAGDQGEPARSATTTLDLNIVDQNDGFPHFLKTSYSFSVLENQVANTDVGTITAVDSDSPPFDEIIYSLQSMGDSYKFYIDPDSGLITTSTILDREESAIYHLVAIASNKGSARVKTTVNVTVYVRDENDNPPVMIFPNESNNTIQVPTTMSVGHYVIQIEAADPDDRINGELSFAISSGNEDGIFGIDPETGAISAARAIKKRHLAKQILILKVTDHGEPERRTFARLTLVFNQSVPLSGAAAGALLGQDTLVILIVAAIGGCVFIVTVIALAICCVRRSRRDKNKKEHVYNCRAEEAKKALSSPDSRGSSTSDGFPESDRSVDTCIGGKTKDKAKKEVTFSVDMDDGWPLNSDKAVIEVSDFD</sequence>
<keyword evidence="4 14" id="KW-0732">Signal</keyword>
<dbReference type="FunFam" id="2.60.40.60:FF:000007">
    <property type="entry name" value="Protocadherin alpha 2"/>
    <property type="match status" value="1"/>
</dbReference>
<dbReference type="SMART" id="SM00112">
    <property type="entry name" value="CA"/>
    <property type="match status" value="7"/>
</dbReference>
<feature type="signal peptide" evidence="14">
    <location>
        <begin position="1"/>
        <end position="18"/>
    </location>
</feature>
<keyword evidence="17" id="KW-1185">Reference proteome</keyword>
<dbReference type="GO" id="GO:0005509">
    <property type="term" value="F:calcium ion binding"/>
    <property type="evidence" value="ECO:0007669"/>
    <property type="project" value="UniProtKB-UniRule"/>
</dbReference>
<evidence type="ECO:0000256" key="13">
    <source>
        <dbReference type="SAM" id="Phobius"/>
    </source>
</evidence>
<evidence type="ECO:0000256" key="12">
    <source>
        <dbReference type="SAM" id="MobiDB-lite"/>
    </source>
</evidence>
<keyword evidence="7" id="KW-0130">Cell adhesion</keyword>
<dbReference type="AlphaFoldDB" id="A0AAD9KDG6"/>
<feature type="compositionally biased region" description="Low complexity" evidence="12">
    <location>
        <begin position="844"/>
        <end position="856"/>
    </location>
</feature>
<protein>
    <recommendedName>
        <fullName evidence="15">Cadherin domain-containing protein</fullName>
    </recommendedName>
</protein>
<dbReference type="PANTHER" id="PTHR24025">
    <property type="entry name" value="DESMOGLEIN FAMILY MEMBER"/>
    <property type="match status" value="1"/>
</dbReference>
<gene>
    <name evidence="16" type="ORF">LSH36_12g26025</name>
</gene>
<evidence type="ECO:0000256" key="2">
    <source>
        <dbReference type="ARBA" id="ARBA00022475"/>
    </source>
</evidence>
<feature type="transmembrane region" description="Helical" evidence="13">
    <location>
        <begin position="793"/>
        <end position="818"/>
    </location>
</feature>
<proteinExistence type="predicted"/>
<dbReference type="InterPro" id="IPR002126">
    <property type="entry name" value="Cadherin-like_dom"/>
</dbReference>
<dbReference type="Pfam" id="PF00028">
    <property type="entry name" value="Cadherin"/>
    <property type="match status" value="6"/>
</dbReference>
<feature type="domain" description="Cadherin" evidence="15">
    <location>
        <begin position="679"/>
        <end position="771"/>
    </location>
</feature>
<feature type="domain" description="Cadherin" evidence="15">
    <location>
        <begin position="243"/>
        <end position="350"/>
    </location>
</feature>
<dbReference type="GO" id="GO:0005911">
    <property type="term" value="C:cell-cell junction"/>
    <property type="evidence" value="ECO:0007669"/>
    <property type="project" value="TreeGrafter"/>
</dbReference>